<name>A0ABV4ZCM0_9PSED</name>
<evidence type="ECO:0000313" key="1">
    <source>
        <dbReference type="EMBL" id="MFB3801582.1"/>
    </source>
</evidence>
<dbReference type="Proteomes" id="UP001577047">
    <property type="component" value="Unassembled WGS sequence"/>
</dbReference>
<protein>
    <recommendedName>
        <fullName evidence="3">XRE family transcriptional regulator</fullName>
    </recommendedName>
</protein>
<evidence type="ECO:0000313" key="2">
    <source>
        <dbReference type="Proteomes" id="UP001577047"/>
    </source>
</evidence>
<accession>A0ABV4ZCM0</accession>
<dbReference type="EMBL" id="JBHFXX010000011">
    <property type="protein sequence ID" value="MFB3801582.1"/>
    <property type="molecule type" value="Genomic_DNA"/>
</dbReference>
<reference evidence="1 2" key="1">
    <citation type="submission" date="2024-09" db="EMBL/GenBank/DDBJ databases">
        <authorList>
            <person name="Fullem K."/>
        </authorList>
    </citation>
    <scope>NUCLEOTIDE SEQUENCE [LARGE SCALE GENOMIC DNA]</scope>
    <source>
        <strain evidence="2">K1(2024)</strain>
    </source>
</reference>
<proteinExistence type="predicted"/>
<organism evidence="1 2">
    <name type="scientific">Pseudomonas boreofloridensis</name>
    <dbReference type="NCBI Taxonomy" id="3064348"/>
    <lineage>
        <taxon>Bacteria</taxon>
        <taxon>Pseudomonadati</taxon>
        <taxon>Pseudomonadota</taxon>
        <taxon>Gammaproteobacteria</taxon>
        <taxon>Pseudomonadales</taxon>
        <taxon>Pseudomonadaceae</taxon>
        <taxon>Pseudomonas</taxon>
    </lineage>
</organism>
<gene>
    <name evidence="1" type="ORF">ACE1YR_14280</name>
</gene>
<dbReference type="RefSeq" id="WP_304484747.1">
    <property type="nucleotide sequence ID" value="NZ_JAUQOQ010000012.1"/>
</dbReference>
<sequence>MQALADELMVARTTLIGWRQGAEPPHSGGDRLLTLWSHATGLERTRVPTVTIDDWWAFHAK</sequence>
<evidence type="ECO:0008006" key="3">
    <source>
        <dbReference type="Google" id="ProtNLM"/>
    </source>
</evidence>
<comment type="caution">
    <text evidence="1">The sequence shown here is derived from an EMBL/GenBank/DDBJ whole genome shotgun (WGS) entry which is preliminary data.</text>
</comment>
<keyword evidence="2" id="KW-1185">Reference proteome</keyword>